<dbReference type="EMBL" id="JBEDNZ010000010">
    <property type="protein sequence ID" value="KAL0832985.1"/>
    <property type="molecule type" value="Genomic_DNA"/>
</dbReference>
<dbReference type="Proteomes" id="UP001549920">
    <property type="component" value="Unassembled WGS sequence"/>
</dbReference>
<evidence type="ECO:0000313" key="2">
    <source>
        <dbReference type="EMBL" id="KAL0832985.1"/>
    </source>
</evidence>
<evidence type="ECO:0000313" key="3">
    <source>
        <dbReference type="EMBL" id="KAL0849197.1"/>
    </source>
</evidence>
<gene>
    <name evidence="4" type="ORF">ABMA27_015772</name>
    <name evidence="2" type="ORF">ABMA28_001109</name>
    <name evidence="3" type="ORF">ABMA28_013535</name>
</gene>
<evidence type="ECO:0000256" key="1">
    <source>
        <dbReference type="SAM" id="MobiDB-lite"/>
    </source>
</evidence>
<evidence type="ECO:0008006" key="7">
    <source>
        <dbReference type="Google" id="ProtNLM"/>
    </source>
</evidence>
<proteinExistence type="predicted"/>
<feature type="region of interest" description="Disordered" evidence="1">
    <location>
        <begin position="1"/>
        <end position="68"/>
    </location>
</feature>
<dbReference type="EMBL" id="JBEDNZ010000004">
    <property type="protein sequence ID" value="KAL0849197.1"/>
    <property type="molecule type" value="Genomic_DNA"/>
</dbReference>
<evidence type="ECO:0000313" key="4">
    <source>
        <dbReference type="EMBL" id="KAL0883645.1"/>
    </source>
</evidence>
<reference evidence="5 6" key="1">
    <citation type="submission" date="2024-06" db="EMBL/GenBank/DDBJ databases">
        <title>A chromosome-level genome assembly of beet webworm, Loxostege sticticalis.</title>
        <authorList>
            <person name="Zhang Y."/>
        </authorList>
    </citation>
    <scope>NUCLEOTIDE SEQUENCE [LARGE SCALE GENOMIC DNA]</scope>
    <source>
        <strain evidence="4">AQ026</strain>
        <strain evidence="2">AQ028</strain>
        <tissue evidence="2">Male pupae</tissue>
        <tissue evidence="4">Whole body</tissue>
    </source>
</reference>
<evidence type="ECO:0000313" key="5">
    <source>
        <dbReference type="Proteomes" id="UP001549920"/>
    </source>
</evidence>
<feature type="compositionally biased region" description="Polar residues" evidence="1">
    <location>
        <begin position="24"/>
        <end position="40"/>
    </location>
</feature>
<dbReference type="Proteomes" id="UP001549921">
    <property type="component" value="Unassembled WGS sequence"/>
</dbReference>
<dbReference type="AlphaFoldDB" id="A0ABD0T520"/>
<organism evidence="2 6">
    <name type="scientific">Loxostege sticticalis</name>
    <name type="common">Beet webworm moth</name>
    <dbReference type="NCBI Taxonomy" id="481309"/>
    <lineage>
        <taxon>Eukaryota</taxon>
        <taxon>Metazoa</taxon>
        <taxon>Ecdysozoa</taxon>
        <taxon>Arthropoda</taxon>
        <taxon>Hexapoda</taxon>
        <taxon>Insecta</taxon>
        <taxon>Pterygota</taxon>
        <taxon>Neoptera</taxon>
        <taxon>Endopterygota</taxon>
        <taxon>Lepidoptera</taxon>
        <taxon>Glossata</taxon>
        <taxon>Ditrysia</taxon>
        <taxon>Pyraloidea</taxon>
        <taxon>Crambidae</taxon>
        <taxon>Pyraustinae</taxon>
        <taxon>Loxostege</taxon>
    </lineage>
</organism>
<comment type="caution">
    <text evidence="2">The sequence shown here is derived from an EMBL/GenBank/DDBJ whole genome shotgun (WGS) entry which is preliminary data.</text>
</comment>
<sequence length="484" mass="53491">MDPTPPDPPDPPDRVPSPMELTIEDQTTSPLSPPMFSQSGTKRRLDGTADVPSEPAKRPTTDPPLTRNQTVYIHPSLVISPKTYSDTDKGPFIVHVSKVENDPSARTYLQAIKFGQFLFKNKIYNVIKDGVKKIGSNRVSVEFKSATEANNFLNNDILSNHKYTASIPTYNVTRMGLIKGIPIDWSMEELAESLEVPDGCGIVLKARRLNRKRVTDGQPSWVPTTAVVVTFKGQILPPRVFCYHTSLPVETYQLPTIQCMNCCRFGHVKAQCKSKPRCFRCSQPHPAESCDVPENKSTCIHCSGPHFALNKSCPEHSRQKSIKIIMSQDNVSYEEAASQFPSVRRSYADTSKIVTSQPSLLSQGQSLTPLPQKQSYRKTSVRPPLSHAPLSKGYDRQAHQNIINSCASSLPNGCALNQNPDPSIPSSRDILLDNLLSMLLDFLSSHSASLPHNVAQKLNQIPLAVNVRAVNSAVELSEHSTQET</sequence>
<feature type="region of interest" description="Disordered" evidence="1">
    <location>
        <begin position="359"/>
        <end position="392"/>
    </location>
</feature>
<dbReference type="EMBL" id="JBEUOH010000008">
    <property type="protein sequence ID" value="KAL0883645.1"/>
    <property type="molecule type" value="Genomic_DNA"/>
</dbReference>
<name>A0ABD0T520_LOXSC</name>
<feature type="compositionally biased region" description="Low complexity" evidence="1">
    <location>
        <begin position="359"/>
        <end position="372"/>
    </location>
</feature>
<accession>A0ABD0T520</accession>
<evidence type="ECO:0000313" key="6">
    <source>
        <dbReference type="Proteomes" id="UP001549921"/>
    </source>
</evidence>
<keyword evidence="5" id="KW-1185">Reference proteome</keyword>
<protein>
    <recommendedName>
        <fullName evidence="7">Gag-like protein</fullName>
    </recommendedName>
</protein>